<proteinExistence type="predicted"/>
<dbReference type="EMBL" id="CP113836">
    <property type="protein sequence ID" value="WAL64664.1"/>
    <property type="molecule type" value="Genomic_DNA"/>
</dbReference>
<reference evidence="1" key="1">
    <citation type="submission" date="2022-11" db="EMBL/GenBank/DDBJ databases">
        <authorList>
            <person name="Mo P."/>
        </authorList>
    </citation>
    <scope>NUCLEOTIDE SEQUENCE</scope>
    <source>
        <strain evidence="1">HUAS 11-8</strain>
    </source>
</reference>
<sequence>MIENWGFSGPDPELYDRIADLDRDSKISLLAAAGPVRMLTRR</sequence>
<gene>
    <name evidence="1" type="ORF">ORV05_27435</name>
</gene>
<keyword evidence="2" id="KW-1185">Reference proteome</keyword>
<accession>A0ABY7AY64</accession>
<evidence type="ECO:0000313" key="2">
    <source>
        <dbReference type="Proteomes" id="UP001163203"/>
    </source>
</evidence>
<evidence type="ECO:0000313" key="1">
    <source>
        <dbReference type="EMBL" id="WAL64664.1"/>
    </source>
</evidence>
<name>A0ABY7AY64_9PSEU</name>
<dbReference type="RefSeq" id="WP_268754886.1">
    <property type="nucleotide sequence ID" value="NZ_CP113836.1"/>
</dbReference>
<dbReference type="Proteomes" id="UP001163203">
    <property type="component" value="Chromosome"/>
</dbReference>
<protein>
    <submittedName>
        <fullName evidence="1">Uncharacterized protein</fullName>
    </submittedName>
</protein>
<organism evidence="1 2">
    <name type="scientific">Amycolatopsis cynarae</name>
    <dbReference type="NCBI Taxonomy" id="2995223"/>
    <lineage>
        <taxon>Bacteria</taxon>
        <taxon>Bacillati</taxon>
        <taxon>Actinomycetota</taxon>
        <taxon>Actinomycetes</taxon>
        <taxon>Pseudonocardiales</taxon>
        <taxon>Pseudonocardiaceae</taxon>
        <taxon>Amycolatopsis</taxon>
    </lineage>
</organism>